<evidence type="ECO:0000259" key="2">
    <source>
        <dbReference type="Pfam" id="PF20434"/>
    </source>
</evidence>
<reference evidence="3 4" key="1">
    <citation type="submission" date="2023-07" db="EMBL/GenBank/DDBJ databases">
        <title>Functional and genomic diversity of the sorghum phyllosphere microbiome.</title>
        <authorList>
            <person name="Shade A."/>
        </authorList>
    </citation>
    <scope>NUCLEOTIDE SEQUENCE [LARGE SCALE GENOMIC DNA]</scope>
    <source>
        <strain evidence="3 4">SORGH_AS_1064</strain>
    </source>
</reference>
<dbReference type="PANTHER" id="PTHR42776:SF27">
    <property type="entry name" value="DIPEPTIDYL PEPTIDASE FAMILY MEMBER 6"/>
    <property type="match status" value="1"/>
</dbReference>
<protein>
    <submittedName>
        <fullName evidence="3">Dipeptidyl aminopeptidase/acylaminoacyl peptidase</fullName>
    </submittedName>
</protein>
<comment type="caution">
    <text evidence="3">The sequence shown here is derived from an EMBL/GenBank/DDBJ whole genome shotgun (WGS) entry which is preliminary data.</text>
</comment>
<dbReference type="GO" id="GO:0004177">
    <property type="term" value="F:aminopeptidase activity"/>
    <property type="evidence" value="ECO:0007669"/>
    <property type="project" value="UniProtKB-KW"/>
</dbReference>
<dbReference type="InterPro" id="IPR049492">
    <property type="entry name" value="BD-FAE-like_dom"/>
</dbReference>
<keyword evidence="1" id="KW-0378">Hydrolase</keyword>
<gene>
    <name evidence="3" type="ORF">QE404_002016</name>
</gene>
<dbReference type="InterPro" id="IPR029058">
    <property type="entry name" value="AB_hydrolase_fold"/>
</dbReference>
<sequence>MPIKKIRTFPELLDDVDHVVKYLSDHSKEWNTRSSGFSITGGSSGAHVSMMYAYTKNPDIKTIIERCGPVDFTDVETLKYVKAANLFEVLDKMSGNTTVWNPGDAIPAAYAKTSPVAYVNKIPIMIIHGDKDEVVPIPQAYILEKALKAKGTPYKLVVVPGAGHQIEKKPADQQTVFTDMAVWLNKYGIN</sequence>
<dbReference type="Proteomes" id="UP001225072">
    <property type="component" value="Unassembled WGS sequence"/>
</dbReference>
<dbReference type="Gene3D" id="3.40.50.1820">
    <property type="entry name" value="alpha/beta hydrolase"/>
    <property type="match status" value="1"/>
</dbReference>
<dbReference type="RefSeq" id="WP_307453856.1">
    <property type="nucleotide sequence ID" value="NZ_JAUTAL010000001.1"/>
</dbReference>
<organism evidence="3 4">
    <name type="scientific">Chryseobacterium camelliae</name>
    <dbReference type="NCBI Taxonomy" id="1265445"/>
    <lineage>
        <taxon>Bacteria</taxon>
        <taxon>Pseudomonadati</taxon>
        <taxon>Bacteroidota</taxon>
        <taxon>Flavobacteriia</taxon>
        <taxon>Flavobacteriales</taxon>
        <taxon>Weeksellaceae</taxon>
        <taxon>Chryseobacterium group</taxon>
        <taxon>Chryseobacterium</taxon>
    </lineage>
</organism>
<keyword evidence="4" id="KW-1185">Reference proteome</keyword>
<dbReference type="SUPFAM" id="SSF53474">
    <property type="entry name" value="alpha/beta-Hydrolases"/>
    <property type="match status" value="1"/>
</dbReference>
<accession>A0ABU0TII0</accession>
<evidence type="ECO:0000313" key="3">
    <source>
        <dbReference type="EMBL" id="MDQ1096869.1"/>
    </source>
</evidence>
<keyword evidence="3" id="KW-0645">Protease</keyword>
<dbReference type="Pfam" id="PF20434">
    <property type="entry name" value="BD-FAE"/>
    <property type="match status" value="1"/>
</dbReference>
<keyword evidence="3" id="KW-0031">Aminopeptidase</keyword>
<proteinExistence type="predicted"/>
<dbReference type="EMBL" id="JAUTAL010000001">
    <property type="protein sequence ID" value="MDQ1096869.1"/>
    <property type="molecule type" value="Genomic_DNA"/>
</dbReference>
<feature type="domain" description="BD-FAE-like" evidence="2">
    <location>
        <begin position="7"/>
        <end position="147"/>
    </location>
</feature>
<dbReference type="PANTHER" id="PTHR42776">
    <property type="entry name" value="SERINE PEPTIDASE S9 FAMILY MEMBER"/>
    <property type="match status" value="1"/>
</dbReference>
<evidence type="ECO:0000313" key="4">
    <source>
        <dbReference type="Proteomes" id="UP001225072"/>
    </source>
</evidence>
<evidence type="ECO:0000256" key="1">
    <source>
        <dbReference type="ARBA" id="ARBA00022801"/>
    </source>
</evidence>
<name>A0ABU0TII0_9FLAO</name>